<gene>
    <name evidence="1" type="ORF">T03_10971</name>
</gene>
<organism evidence="1 2">
    <name type="scientific">Trichinella britovi</name>
    <name type="common">Parasitic roundworm</name>
    <dbReference type="NCBI Taxonomy" id="45882"/>
    <lineage>
        <taxon>Eukaryota</taxon>
        <taxon>Metazoa</taxon>
        <taxon>Ecdysozoa</taxon>
        <taxon>Nematoda</taxon>
        <taxon>Enoplea</taxon>
        <taxon>Dorylaimia</taxon>
        <taxon>Trichinellida</taxon>
        <taxon>Trichinellidae</taxon>
        <taxon>Trichinella</taxon>
    </lineage>
</organism>
<proteinExistence type="predicted"/>
<accession>A0A0V1DAK9</accession>
<evidence type="ECO:0000313" key="1">
    <source>
        <dbReference type="EMBL" id="KRY58513.1"/>
    </source>
</evidence>
<evidence type="ECO:0000313" key="2">
    <source>
        <dbReference type="Proteomes" id="UP000054653"/>
    </source>
</evidence>
<dbReference type="EMBL" id="JYDI01000020">
    <property type="protein sequence ID" value="KRY58513.1"/>
    <property type="molecule type" value="Genomic_DNA"/>
</dbReference>
<keyword evidence="2" id="KW-1185">Reference proteome</keyword>
<dbReference type="Proteomes" id="UP000054653">
    <property type="component" value="Unassembled WGS sequence"/>
</dbReference>
<name>A0A0V1DAK9_TRIBR</name>
<protein>
    <submittedName>
        <fullName evidence="1">Uncharacterized protein</fullName>
    </submittedName>
</protein>
<dbReference type="AlphaFoldDB" id="A0A0V1DAK9"/>
<reference evidence="1 2" key="1">
    <citation type="submission" date="2015-01" db="EMBL/GenBank/DDBJ databases">
        <title>Evolution of Trichinella species and genotypes.</title>
        <authorList>
            <person name="Korhonen P.K."/>
            <person name="Edoardo P."/>
            <person name="Giuseppe L.R."/>
            <person name="Gasser R.B."/>
        </authorList>
    </citation>
    <scope>NUCLEOTIDE SEQUENCE [LARGE SCALE GENOMIC DNA]</scope>
    <source>
        <strain evidence="1">ISS120</strain>
    </source>
</reference>
<sequence length="83" mass="9176">MEARILSKPYRESKARLAALGKQTTENSQTYAFITSVMEIENRSCIIDSSGSSRNVSRSDGRVSGACSSLYAALSSFFEWTRL</sequence>
<comment type="caution">
    <text evidence="1">The sequence shown here is derived from an EMBL/GenBank/DDBJ whole genome shotgun (WGS) entry which is preliminary data.</text>
</comment>